<evidence type="ECO:0000313" key="9">
    <source>
        <dbReference type="EMBL" id="MBD2614822.1"/>
    </source>
</evidence>
<proteinExistence type="predicted"/>
<gene>
    <name evidence="9" type="ORF">H6G94_26685</name>
</gene>
<accession>A0ABR8HGD5</accession>
<keyword evidence="2 7" id="KW-0812">Transmembrane</keyword>
<sequence>MKTILLYWLITFSSGVILWLWEKQDPLRLIKYKLQFLKEFKAALVAFCYMLINNYVTWMLLTKILIFPIVMVESTGFLSLPLWVRFVTAFMLKELFYYIIHRIQHANKYTWLTHKWHHSSESLWWLAAQRSSLTSEILYTFSVIWFPLLGIPLELMTIVSLHGAFQNNWIHLNVKSQPWMRILEWIYVTPRFHSLHHYDTRGRNFGDSTTIFDRLFGTYLDPDTYHLDENQSAGIDEPVTVKMIVGI</sequence>
<dbReference type="Pfam" id="PF04116">
    <property type="entry name" value="FA_hydroxylase"/>
    <property type="match status" value="1"/>
</dbReference>
<reference evidence="9 10" key="1">
    <citation type="journal article" date="2020" name="ISME J.">
        <title>Comparative genomics reveals insights into cyanobacterial evolution and habitat adaptation.</title>
        <authorList>
            <person name="Chen M.Y."/>
            <person name="Teng W.K."/>
            <person name="Zhao L."/>
            <person name="Hu C.X."/>
            <person name="Zhou Y.K."/>
            <person name="Han B.P."/>
            <person name="Song L.R."/>
            <person name="Shu W.S."/>
        </authorList>
    </citation>
    <scope>NUCLEOTIDE SEQUENCE [LARGE SCALE GENOMIC DNA]</scope>
    <source>
        <strain evidence="9 10">FACHB-252</strain>
    </source>
</reference>
<dbReference type="PANTHER" id="PTHR21624">
    <property type="entry name" value="STEROL DESATURASE-RELATED PROTEIN"/>
    <property type="match status" value="1"/>
</dbReference>
<evidence type="ECO:0000256" key="2">
    <source>
        <dbReference type="ARBA" id="ARBA00022692"/>
    </source>
</evidence>
<keyword evidence="4" id="KW-0560">Oxidoreductase</keyword>
<keyword evidence="3 7" id="KW-1133">Transmembrane helix</keyword>
<dbReference type="PANTHER" id="PTHR21624:SF1">
    <property type="entry name" value="ALKYLGLYCEROL MONOOXYGENASE"/>
    <property type="match status" value="1"/>
</dbReference>
<evidence type="ECO:0000256" key="1">
    <source>
        <dbReference type="ARBA" id="ARBA00004127"/>
    </source>
</evidence>
<keyword evidence="10" id="KW-1185">Reference proteome</keyword>
<dbReference type="InterPro" id="IPR051689">
    <property type="entry name" value="Sterol_desaturase/TMEM195"/>
</dbReference>
<evidence type="ECO:0000313" key="10">
    <source>
        <dbReference type="Proteomes" id="UP000606396"/>
    </source>
</evidence>
<organism evidence="9 10">
    <name type="scientific">Nostoc punctiforme FACHB-252</name>
    <dbReference type="NCBI Taxonomy" id="1357509"/>
    <lineage>
        <taxon>Bacteria</taxon>
        <taxon>Bacillati</taxon>
        <taxon>Cyanobacteriota</taxon>
        <taxon>Cyanophyceae</taxon>
        <taxon>Nostocales</taxon>
        <taxon>Nostocaceae</taxon>
        <taxon>Nostoc</taxon>
    </lineage>
</organism>
<evidence type="ECO:0000256" key="7">
    <source>
        <dbReference type="SAM" id="Phobius"/>
    </source>
</evidence>
<evidence type="ECO:0000259" key="8">
    <source>
        <dbReference type="Pfam" id="PF04116"/>
    </source>
</evidence>
<evidence type="ECO:0000256" key="6">
    <source>
        <dbReference type="ARBA" id="ARBA00023136"/>
    </source>
</evidence>
<feature type="transmembrane region" description="Helical" evidence="7">
    <location>
        <begin position="42"/>
        <end position="70"/>
    </location>
</feature>
<evidence type="ECO:0000256" key="4">
    <source>
        <dbReference type="ARBA" id="ARBA00023002"/>
    </source>
</evidence>
<dbReference type="InterPro" id="IPR006694">
    <property type="entry name" value="Fatty_acid_hydroxylase"/>
</dbReference>
<keyword evidence="5" id="KW-0443">Lipid metabolism</keyword>
<evidence type="ECO:0000256" key="3">
    <source>
        <dbReference type="ARBA" id="ARBA00022989"/>
    </source>
</evidence>
<evidence type="ECO:0000256" key="5">
    <source>
        <dbReference type="ARBA" id="ARBA00023098"/>
    </source>
</evidence>
<protein>
    <submittedName>
        <fullName evidence="9">Sterol desaturase family protein</fullName>
    </submittedName>
</protein>
<dbReference type="RefSeq" id="WP_190951698.1">
    <property type="nucleotide sequence ID" value="NZ_JACJTC010000021.1"/>
</dbReference>
<comment type="subcellular location">
    <subcellularLocation>
        <location evidence="1">Endomembrane system</location>
        <topology evidence="1">Multi-pass membrane protein</topology>
    </subcellularLocation>
</comment>
<dbReference type="EMBL" id="JACJTC010000021">
    <property type="protein sequence ID" value="MBD2614822.1"/>
    <property type="molecule type" value="Genomic_DNA"/>
</dbReference>
<feature type="transmembrane region" description="Helical" evidence="7">
    <location>
        <begin position="6"/>
        <end position="21"/>
    </location>
</feature>
<comment type="caution">
    <text evidence="9">The sequence shown here is derived from an EMBL/GenBank/DDBJ whole genome shotgun (WGS) entry which is preliminary data.</text>
</comment>
<keyword evidence="6 7" id="KW-0472">Membrane</keyword>
<dbReference type="Proteomes" id="UP000606396">
    <property type="component" value="Unassembled WGS sequence"/>
</dbReference>
<feature type="domain" description="Fatty acid hydroxylase" evidence="8">
    <location>
        <begin position="86"/>
        <end position="218"/>
    </location>
</feature>
<name>A0ABR8HGD5_NOSPU</name>